<dbReference type="Proteomes" id="UP001054945">
    <property type="component" value="Unassembled WGS sequence"/>
</dbReference>
<evidence type="ECO:0000313" key="2">
    <source>
        <dbReference type="Proteomes" id="UP001054945"/>
    </source>
</evidence>
<sequence length="97" mass="11090">MHLLGEDRGTLFSFCTTPQWNAIRKEGKKKKKECPRIIYREWDTLPQTISFPSKLSLGCFEIGENRADEKKLDPLGSKIFKKASGNSCCRLGSGFYR</sequence>
<reference evidence="1 2" key="1">
    <citation type="submission" date="2021-06" db="EMBL/GenBank/DDBJ databases">
        <title>Caerostris extrusa draft genome.</title>
        <authorList>
            <person name="Kono N."/>
            <person name="Arakawa K."/>
        </authorList>
    </citation>
    <scope>NUCLEOTIDE SEQUENCE [LARGE SCALE GENOMIC DNA]</scope>
</reference>
<evidence type="ECO:0000313" key="1">
    <source>
        <dbReference type="EMBL" id="GIY50655.1"/>
    </source>
</evidence>
<organism evidence="1 2">
    <name type="scientific">Caerostris extrusa</name>
    <name type="common">Bark spider</name>
    <name type="synonym">Caerostris bankana</name>
    <dbReference type="NCBI Taxonomy" id="172846"/>
    <lineage>
        <taxon>Eukaryota</taxon>
        <taxon>Metazoa</taxon>
        <taxon>Ecdysozoa</taxon>
        <taxon>Arthropoda</taxon>
        <taxon>Chelicerata</taxon>
        <taxon>Arachnida</taxon>
        <taxon>Araneae</taxon>
        <taxon>Araneomorphae</taxon>
        <taxon>Entelegynae</taxon>
        <taxon>Araneoidea</taxon>
        <taxon>Araneidae</taxon>
        <taxon>Caerostris</taxon>
    </lineage>
</organism>
<accession>A0AAV4TY35</accession>
<dbReference type="AlphaFoldDB" id="A0AAV4TY35"/>
<dbReference type="EMBL" id="BPLR01012005">
    <property type="protein sequence ID" value="GIY50655.1"/>
    <property type="molecule type" value="Genomic_DNA"/>
</dbReference>
<comment type="caution">
    <text evidence="1">The sequence shown here is derived from an EMBL/GenBank/DDBJ whole genome shotgun (WGS) entry which is preliminary data.</text>
</comment>
<name>A0AAV4TY35_CAEEX</name>
<proteinExistence type="predicted"/>
<protein>
    <submittedName>
        <fullName evidence="1">Uncharacterized protein</fullName>
    </submittedName>
</protein>
<keyword evidence="2" id="KW-1185">Reference proteome</keyword>
<gene>
    <name evidence="1" type="ORF">CEXT_464231</name>
</gene>